<proteinExistence type="predicted"/>
<dbReference type="InterPro" id="IPR023299">
    <property type="entry name" value="ATPase_P-typ_cyto_dom_N"/>
</dbReference>
<keyword evidence="4" id="KW-0547">Nucleotide-binding</keyword>
<keyword evidence="5" id="KW-0067">ATP-binding</keyword>
<evidence type="ECO:0000256" key="1">
    <source>
        <dbReference type="ARBA" id="ARBA00004141"/>
    </source>
</evidence>
<evidence type="ECO:0000256" key="5">
    <source>
        <dbReference type="ARBA" id="ARBA00022840"/>
    </source>
</evidence>
<dbReference type="GO" id="GO:0005524">
    <property type="term" value="F:ATP binding"/>
    <property type="evidence" value="ECO:0007669"/>
    <property type="project" value="UniProtKB-KW"/>
</dbReference>
<evidence type="ECO:0000313" key="8">
    <source>
        <dbReference type="EMBL" id="VDM54404.1"/>
    </source>
</evidence>
<dbReference type="GO" id="GO:0015203">
    <property type="term" value="F:polyamine transmembrane transporter activity"/>
    <property type="evidence" value="ECO:0007669"/>
    <property type="project" value="TreeGrafter"/>
</dbReference>
<dbReference type="GO" id="GO:0140358">
    <property type="term" value="F:P-type transmembrane transporter activity"/>
    <property type="evidence" value="ECO:0007669"/>
    <property type="project" value="InterPro"/>
</dbReference>
<dbReference type="AlphaFoldDB" id="A0A158PF39"/>
<dbReference type="GO" id="GO:0046872">
    <property type="term" value="F:metal ion binding"/>
    <property type="evidence" value="ECO:0007669"/>
    <property type="project" value="UniProtKB-KW"/>
</dbReference>
<organism evidence="10">
    <name type="scientific">Angiostrongylus costaricensis</name>
    <name type="common">Nematode worm</name>
    <dbReference type="NCBI Taxonomy" id="334426"/>
    <lineage>
        <taxon>Eukaryota</taxon>
        <taxon>Metazoa</taxon>
        <taxon>Ecdysozoa</taxon>
        <taxon>Nematoda</taxon>
        <taxon>Chromadorea</taxon>
        <taxon>Rhabditida</taxon>
        <taxon>Rhabditina</taxon>
        <taxon>Rhabditomorpha</taxon>
        <taxon>Strongyloidea</taxon>
        <taxon>Metastrongylidae</taxon>
        <taxon>Angiostrongylus</taxon>
    </lineage>
</organism>
<dbReference type="EMBL" id="UYYA01000646">
    <property type="protein sequence ID" value="VDM54404.1"/>
    <property type="molecule type" value="Genomic_DNA"/>
</dbReference>
<comment type="subcellular location">
    <subcellularLocation>
        <location evidence="1">Membrane</location>
        <topology evidence="1">Multi-pass membrane protein</topology>
    </subcellularLocation>
</comment>
<dbReference type="Gene3D" id="3.40.1110.10">
    <property type="entry name" value="Calcium-transporting ATPase, cytoplasmic domain N"/>
    <property type="match status" value="1"/>
</dbReference>
<evidence type="ECO:0000256" key="4">
    <source>
        <dbReference type="ARBA" id="ARBA00022741"/>
    </source>
</evidence>
<keyword evidence="3" id="KW-0479">Metal-binding</keyword>
<dbReference type="GO" id="GO:0016020">
    <property type="term" value="C:membrane"/>
    <property type="evidence" value="ECO:0007669"/>
    <property type="project" value="UniProtKB-SubCell"/>
</dbReference>
<dbReference type="SUPFAM" id="SSF81660">
    <property type="entry name" value="Metal cation-transporting ATPase, ATP-binding domain N"/>
    <property type="match status" value="1"/>
</dbReference>
<evidence type="ECO:0000256" key="7">
    <source>
        <dbReference type="ARBA" id="ARBA00022967"/>
    </source>
</evidence>
<evidence type="ECO:0000256" key="6">
    <source>
        <dbReference type="ARBA" id="ARBA00022842"/>
    </source>
</evidence>
<evidence type="ECO:0000256" key="2">
    <source>
        <dbReference type="ARBA" id="ARBA00022553"/>
    </source>
</evidence>
<evidence type="ECO:0000313" key="9">
    <source>
        <dbReference type="Proteomes" id="UP000267027"/>
    </source>
</evidence>
<accession>A0A158PF39</accession>
<gene>
    <name evidence="8" type="ORF">ACOC_LOCUS2819</name>
</gene>
<dbReference type="PANTHER" id="PTHR45630:SF8">
    <property type="entry name" value="CATION-TRANSPORTING ATPASE"/>
    <property type="match status" value="1"/>
</dbReference>
<dbReference type="STRING" id="334426.A0A158PF39"/>
<dbReference type="Proteomes" id="UP000267027">
    <property type="component" value="Unassembled WGS sequence"/>
</dbReference>
<dbReference type="OrthoDB" id="48943at2759"/>
<protein>
    <submittedName>
        <fullName evidence="10">MPN domain-containing protein</fullName>
    </submittedName>
</protein>
<dbReference type="PANTHER" id="PTHR45630">
    <property type="entry name" value="CATION-TRANSPORTING ATPASE-RELATED"/>
    <property type="match status" value="1"/>
</dbReference>
<dbReference type="GO" id="GO:0006874">
    <property type="term" value="P:intracellular calcium ion homeostasis"/>
    <property type="evidence" value="ECO:0007669"/>
    <property type="project" value="TreeGrafter"/>
</dbReference>
<reference evidence="8 9" key="2">
    <citation type="submission" date="2018-11" db="EMBL/GenBank/DDBJ databases">
        <authorList>
            <consortium name="Pathogen Informatics"/>
        </authorList>
    </citation>
    <scope>NUCLEOTIDE SEQUENCE [LARGE SCALE GENOMIC DNA]</scope>
    <source>
        <strain evidence="8 9">Costa Rica</strain>
    </source>
</reference>
<keyword evidence="6" id="KW-0460">Magnesium</keyword>
<keyword evidence="7" id="KW-1278">Translocase</keyword>
<sequence length="199" mass="21913">MNPVDFPSDGELITAIATCHSLTKIHGELHGDPLDLILFNKTGWAMMETVDDREESEMQLYDNVQVQVDLYAQHGYRLIAVARKALELSYAKASKVPHNMVENDLTLLGLVALENRVKSVTKGVINQLNRCKATGTDLELCARISYPNLLFSLKAAPCSKKTVDGDSVSVDVGKKHSLESSYQLSISGPTFAIVTHHYP</sequence>
<keyword evidence="9" id="KW-1185">Reference proteome</keyword>
<dbReference type="Pfam" id="PF13246">
    <property type="entry name" value="Cation_ATPase"/>
    <property type="match status" value="1"/>
</dbReference>
<reference evidence="10" key="1">
    <citation type="submission" date="2016-04" db="UniProtKB">
        <authorList>
            <consortium name="WormBaseParasite"/>
        </authorList>
    </citation>
    <scope>IDENTIFICATION</scope>
</reference>
<evidence type="ECO:0000256" key="3">
    <source>
        <dbReference type="ARBA" id="ARBA00022723"/>
    </source>
</evidence>
<dbReference type="GO" id="GO:0019829">
    <property type="term" value="F:ATPase-coupled monoatomic cation transmembrane transporter activity"/>
    <property type="evidence" value="ECO:0007669"/>
    <property type="project" value="TreeGrafter"/>
</dbReference>
<keyword evidence="2" id="KW-0597">Phosphoprotein</keyword>
<dbReference type="WBParaSite" id="ACOC_0000281801-mRNA-1">
    <property type="protein sequence ID" value="ACOC_0000281801-mRNA-1"/>
    <property type="gene ID" value="ACOC_0000281801"/>
</dbReference>
<name>A0A158PF39_ANGCS</name>
<evidence type="ECO:0000313" key="10">
    <source>
        <dbReference type="WBParaSite" id="ACOC_0000281801-mRNA-1"/>
    </source>
</evidence>
<dbReference type="InterPro" id="IPR006544">
    <property type="entry name" value="P-type_TPase_V"/>
</dbReference>